<keyword evidence="3 5" id="KW-0690">Ribosome biogenesis</keyword>
<keyword evidence="7" id="KW-1185">Reference proteome</keyword>
<reference evidence="6 7" key="1">
    <citation type="submission" date="2016-02" db="EMBL/GenBank/DDBJ databases">
        <title>Discovery of a natural microsporidian pathogen with a broad tissue tropism in Caenorhabditis elegans.</title>
        <authorList>
            <person name="Luallen R.J."/>
            <person name="Reinke A.W."/>
            <person name="Tong L."/>
            <person name="Botts M.R."/>
            <person name="Felix M.-A."/>
            <person name="Troemel E.R."/>
        </authorList>
    </citation>
    <scope>NUCLEOTIDE SEQUENCE [LARGE SCALE GENOMIC DNA]</scope>
    <source>
        <strain evidence="6 7">JUm2807</strain>
    </source>
</reference>
<sequence length="183" mass="21764">MEEVYDTKSFIAIGESRENTEKLDSYKSLLSKFFKKLRECPTKYDLYNLPIYILPAEILPHTKEYSKETVFPRARVLPEEVPKTRWEMFAERKGIKKSKNKRGGRVYDEVTREHAPAYGRGSKSDLDRQWLIEVKEHEDPMVDRHALLKTKKKNNVDSHARREHLNLKRMKKLSHFQRGNENM</sequence>
<dbReference type="GO" id="GO:0005634">
    <property type="term" value="C:nucleus"/>
    <property type="evidence" value="ECO:0007669"/>
    <property type="project" value="UniProtKB-SubCell"/>
</dbReference>
<evidence type="ECO:0000313" key="7">
    <source>
        <dbReference type="Proteomes" id="UP000185944"/>
    </source>
</evidence>
<dbReference type="GeneID" id="93648241"/>
<evidence type="ECO:0000256" key="1">
    <source>
        <dbReference type="ARBA" id="ARBA00004123"/>
    </source>
</evidence>
<comment type="function">
    <text evidence="5">Involved in ribosomal large subunit assembly.</text>
</comment>
<dbReference type="OrthoDB" id="28455at2759"/>
<accession>A0A177EGN6</accession>
<comment type="caution">
    <text evidence="6">The sequence shown here is derived from an EMBL/GenBank/DDBJ whole genome shotgun (WGS) entry which is preliminary data.</text>
</comment>
<gene>
    <name evidence="6" type="ORF">NEDG_01891</name>
</gene>
<organism evidence="6 7">
    <name type="scientific">Nematocida displodere</name>
    <dbReference type="NCBI Taxonomy" id="1805483"/>
    <lineage>
        <taxon>Eukaryota</taxon>
        <taxon>Fungi</taxon>
        <taxon>Fungi incertae sedis</taxon>
        <taxon>Microsporidia</taxon>
        <taxon>Nematocida</taxon>
    </lineage>
</organism>
<dbReference type="STRING" id="1805483.A0A177EGN6"/>
<comment type="similarity">
    <text evidence="2 5">Belongs to the RRS1 family.</text>
</comment>
<proteinExistence type="inferred from homology"/>
<keyword evidence="4 5" id="KW-0539">Nucleus</keyword>
<name>A0A177EGN6_9MICR</name>
<evidence type="ECO:0000256" key="3">
    <source>
        <dbReference type="ARBA" id="ARBA00022517"/>
    </source>
</evidence>
<dbReference type="GO" id="GO:0042254">
    <property type="term" value="P:ribosome biogenesis"/>
    <property type="evidence" value="ECO:0007669"/>
    <property type="project" value="UniProtKB-KW"/>
</dbReference>
<dbReference type="VEuPathDB" id="MicrosporidiaDB:NEDG_01891"/>
<dbReference type="Proteomes" id="UP000185944">
    <property type="component" value="Unassembled WGS sequence"/>
</dbReference>
<evidence type="ECO:0000313" key="6">
    <source>
        <dbReference type="EMBL" id="OAG31117.1"/>
    </source>
</evidence>
<evidence type="ECO:0000256" key="4">
    <source>
        <dbReference type="ARBA" id="ARBA00023242"/>
    </source>
</evidence>
<comment type="subcellular location">
    <subcellularLocation>
        <location evidence="1 5">Nucleus</location>
    </subcellularLocation>
</comment>
<evidence type="ECO:0000256" key="2">
    <source>
        <dbReference type="ARBA" id="ARBA00010077"/>
    </source>
</evidence>
<protein>
    <recommendedName>
        <fullName evidence="5">Ribosome biogenesis regulatory protein</fullName>
    </recommendedName>
</protein>
<dbReference type="Pfam" id="PF04939">
    <property type="entry name" value="RRS1"/>
    <property type="match status" value="1"/>
</dbReference>
<dbReference type="AlphaFoldDB" id="A0A177EGN6"/>
<dbReference type="RefSeq" id="XP_067544841.1">
    <property type="nucleotide sequence ID" value="XM_067689309.1"/>
</dbReference>
<evidence type="ECO:0000256" key="5">
    <source>
        <dbReference type="RuleBase" id="RU364132"/>
    </source>
</evidence>
<dbReference type="EMBL" id="LTDL01000022">
    <property type="protein sequence ID" value="OAG31117.1"/>
    <property type="molecule type" value="Genomic_DNA"/>
</dbReference>
<dbReference type="InterPro" id="IPR007023">
    <property type="entry name" value="Ribosom_reg"/>
</dbReference>